<feature type="region of interest" description="Disordered" evidence="1">
    <location>
        <begin position="94"/>
        <end position="113"/>
    </location>
</feature>
<feature type="region of interest" description="Disordered" evidence="1">
    <location>
        <begin position="47"/>
        <end position="70"/>
    </location>
</feature>
<protein>
    <submittedName>
        <fullName evidence="2">RHTO0S08e01464g1_1</fullName>
    </submittedName>
</protein>
<sequence length="213" mass="21008">MSGGSLSNKIGNATDGTVGEQTLTNEATKLASHTLDYAKGVVGLGKDSGASQADSASTSHGAEGSQTLGGLINEGRDFAAHVLHAASDVIGSGADKAKEAAGDAQKSADGSAAQGYVAKARDLAASALQTAEGLIAAGQKKAEEASGTTADDLKAKTDNAASSLNQKVEESKAGSNDAAASAQGYVAALQKDAKESSAQLGSNLQKQADKATQ</sequence>
<proteinExistence type="predicted"/>
<name>A0A061B1R1_RHOTO</name>
<feature type="compositionally biased region" description="Polar residues" evidence="1">
    <location>
        <begin position="49"/>
        <end position="68"/>
    </location>
</feature>
<dbReference type="OrthoDB" id="2552817at2759"/>
<feature type="region of interest" description="Disordered" evidence="1">
    <location>
        <begin position="138"/>
        <end position="180"/>
    </location>
</feature>
<dbReference type="AlphaFoldDB" id="A0A061B1R1"/>
<evidence type="ECO:0000256" key="1">
    <source>
        <dbReference type="SAM" id="MobiDB-lite"/>
    </source>
</evidence>
<reference evidence="2" key="1">
    <citation type="journal article" date="2014" name="Genome Announc.">
        <title>Draft genome sequence of Rhodosporidium toruloides CECT1137, an oleaginous yeast of biotechnological interest.</title>
        <authorList>
            <person name="Morin N."/>
            <person name="Calcas X."/>
            <person name="Devillers H."/>
            <person name="Durrens P."/>
            <person name="Sherman D.J."/>
            <person name="Nicaud J.-M."/>
            <person name="Neuveglise C."/>
        </authorList>
    </citation>
    <scope>NUCLEOTIDE SEQUENCE</scope>
    <source>
        <strain evidence="2">CECT1137</strain>
    </source>
</reference>
<evidence type="ECO:0000313" key="2">
    <source>
        <dbReference type="EMBL" id="CDR43402.1"/>
    </source>
</evidence>
<organism evidence="2">
    <name type="scientific">Rhodotorula toruloides</name>
    <name type="common">Yeast</name>
    <name type="synonym">Rhodosporidium toruloides</name>
    <dbReference type="NCBI Taxonomy" id="5286"/>
    <lineage>
        <taxon>Eukaryota</taxon>
        <taxon>Fungi</taxon>
        <taxon>Dikarya</taxon>
        <taxon>Basidiomycota</taxon>
        <taxon>Pucciniomycotina</taxon>
        <taxon>Microbotryomycetes</taxon>
        <taxon>Sporidiobolales</taxon>
        <taxon>Sporidiobolaceae</taxon>
        <taxon>Rhodotorula</taxon>
    </lineage>
</organism>
<dbReference type="EMBL" id="LK052943">
    <property type="protein sequence ID" value="CDR43402.1"/>
    <property type="molecule type" value="Genomic_DNA"/>
</dbReference>
<gene>
    <name evidence="2" type="ORF">RHTO0S_08e01464g</name>
</gene>
<accession>A0A061B1R1</accession>